<feature type="domain" description="Survival protein SurE-like phosphatase/nucleotidase" evidence="5">
    <location>
        <begin position="23"/>
        <end position="223"/>
    </location>
</feature>
<comment type="caution">
    <text evidence="6">The sequence shown here is derived from an EMBL/GenBank/DDBJ whole genome shotgun (WGS) entry which is preliminary data.</text>
</comment>
<dbReference type="Gene3D" id="3.40.1210.10">
    <property type="entry name" value="Survival protein SurE-like phosphatase/nucleotidase"/>
    <property type="match status" value="1"/>
</dbReference>
<evidence type="ECO:0000259" key="5">
    <source>
        <dbReference type="Pfam" id="PF01975"/>
    </source>
</evidence>
<dbReference type="EMBL" id="JAACJN010000007">
    <property type="protein sequence ID" value="KAF5392026.1"/>
    <property type="molecule type" value="Genomic_DNA"/>
</dbReference>
<name>A0A8H5HYR8_9AGAR</name>
<dbReference type="GO" id="GO:0046872">
    <property type="term" value="F:metal ion binding"/>
    <property type="evidence" value="ECO:0007669"/>
    <property type="project" value="UniProtKB-KW"/>
</dbReference>
<evidence type="ECO:0000313" key="7">
    <source>
        <dbReference type="Proteomes" id="UP000518752"/>
    </source>
</evidence>
<proteinExistence type="inferred from homology"/>
<dbReference type="PANTHER" id="PTHR30457:SF0">
    <property type="entry name" value="PHOSPHATASE, PUTATIVE (AFU_ORTHOLOGUE AFUA_4G01070)-RELATED"/>
    <property type="match status" value="1"/>
</dbReference>
<evidence type="ECO:0000256" key="2">
    <source>
        <dbReference type="ARBA" id="ARBA00022723"/>
    </source>
</evidence>
<reference evidence="6 7" key="1">
    <citation type="journal article" date="2020" name="ISME J.">
        <title>Uncovering the hidden diversity of litter-decomposition mechanisms in mushroom-forming fungi.</title>
        <authorList>
            <person name="Floudas D."/>
            <person name="Bentzer J."/>
            <person name="Ahren D."/>
            <person name="Johansson T."/>
            <person name="Persson P."/>
            <person name="Tunlid A."/>
        </authorList>
    </citation>
    <scope>NUCLEOTIDE SEQUENCE [LARGE SCALE GENOMIC DNA]</scope>
    <source>
        <strain evidence="6 7">CBS 406.79</strain>
    </source>
</reference>
<gene>
    <name evidence="6" type="ORF">D9757_003261</name>
</gene>
<dbReference type="Proteomes" id="UP000518752">
    <property type="component" value="Unassembled WGS sequence"/>
</dbReference>
<evidence type="ECO:0000256" key="4">
    <source>
        <dbReference type="SAM" id="SignalP"/>
    </source>
</evidence>
<dbReference type="InterPro" id="IPR030048">
    <property type="entry name" value="SurE"/>
</dbReference>
<keyword evidence="2" id="KW-0479">Metal-binding</keyword>
<dbReference type="OrthoDB" id="4018688at2759"/>
<dbReference type="InterPro" id="IPR002828">
    <property type="entry name" value="SurE-like_Pase/nucleotidase"/>
</dbReference>
<evidence type="ECO:0000256" key="1">
    <source>
        <dbReference type="ARBA" id="ARBA00011062"/>
    </source>
</evidence>
<dbReference type="InterPro" id="IPR036523">
    <property type="entry name" value="SurE-like_sf"/>
</dbReference>
<dbReference type="Pfam" id="PF01975">
    <property type="entry name" value="SurE"/>
    <property type="match status" value="1"/>
</dbReference>
<comment type="similarity">
    <text evidence="1">Belongs to the SurE nucleotidase family.</text>
</comment>
<keyword evidence="3" id="KW-0378">Hydrolase</keyword>
<keyword evidence="7" id="KW-1185">Reference proteome</keyword>
<sequence length="302" mass="31365">MRSSIPGLFLLLALPLINGYKVVLGNDDGWAEAAVRAQFSALDNAGFEVLLSCPAFDKSGTGPLTIIPVPVLLPCEYNSCPAGSPAIGFNKSDPRLNYVNAFPLDAMNYGIDELKLLGGAPDLAVAGPNVGNNVGLLLVSGTVNAARVAALAGVPSIAFSGSQSDSLSHVSYTTLKSAPNSANTVASNLYAQLSLKLINALLHSPGPFLPAGISLNVNYPSISGCPKVSNYKFVLTRVLPNPLVEDVETCGTNHLPVESNVVGKSGCFVSVSVFHAQSYSDVNSATQKIVLDRLGSFLSCVS</sequence>
<dbReference type="PANTHER" id="PTHR30457">
    <property type="entry name" value="5'-NUCLEOTIDASE SURE"/>
    <property type="match status" value="1"/>
</dbReference>
<dbReference type="GO" id="GO:0008252">
    <property type="term" value="F:nucleotidase activity"/>
    <property type="evidence" value="ECO:0007669"/>
    <property type="project" value="InterPro"/>
</dbReference>
<feature type="chain" id="PRO_5034196221" description="Survival protein SurE-like phosphatase/nucleotidase domain-containing protein" evidence="4">
    <location>
        <begin position="20"/>
        <end position="302"/>
    </location>
</feature>
<dbReference type="AlphaFoldDB" id="A0A8H5HYR8"/>
<accession>A0A8H5HYR8</accession>
<protein>
    <recommendedName>
        <fullName evidence="5">Survival protein SurE-like phosphatase/nucleotidase domain-containing protein</fullName>
    </recommendedName>
</protein>
<evidence type="ECO:0000313" key="6">
    <source>
        <dbReference type="EMBL" id="KAF5392026.1"/>
    </source>
</evidence>
<evidence type="ECO:0000256" key="3">
    <source>
        <dbReference type="ARBA" id="ARBA00022801"/>
    </source>
</evidence>
<keyword evidence="4" id="KW-0732">Signal</keyword>
<feature type="signal peptide" evidence="4">
    <location>
        <begin position="1"/>
        <end position="19"/>
    </location>
</feature>
<dbReference type="SUPFAM" id="SSF64167">
    <property type="entry name" value="SurE-like"/>
    <property type="match status" value="1"/>
</dbReference>
<organism evidence="6 7">
    <name type="scientific">Collybiopsis confluens</name>
    <dbReference type="NCBI Taxonomy" id="2823264"/>
    <lineage>
        <taxon>Eukaryota</taxon>
        <taxon>Fungi</taxon>
        <taxon>Dikarya</taxon>
        <taxon>Basidiomycota</taxon>
        <taxon>Agaricomycotina</taxon>
        <taxon>Agaricomycetes</taxon>
        <taxon>Agaricomycetidae</taxon>
        <taxon>Agaricales</taxon>
        <taxon>Marasmiineae</taxon>
        <taxon>Omphalotaceae</taxon>
        <taxon>Collybiopsis</taxon>
    </lineage>
</organism>